<sequence>MQGVVDHNGFFQQVTCEWPGSTHDSFVLKSTPLWHGYPLRDWLMVPYISPVNFSQERYKRSLSRGRVMLSKLLT</sequence>
<reference evidence="2" key="1">
    <citation type="submission" date="2022-11" db="UniProtKB">
        <authorList>
            <consortium name="WormBaseParasite"/>
        </authorList>
    </citation>
    <scope>IDENTIFICATION</scope>
</reference>
<proteinExistence type="predicted"/>
<evidence type="ECO:0000313" key="1">
    <source>
        <dbReference type="Proteomes" id="UP000887574"/>
    </source>
</evidence>
<dbReference type="Proteomes" id="UP000887574">
    <property type="component" value="Unplaced"/>
</dbReference>
<accession>A0A915EUX4</accession>
<evidence type="ECO:0000313" key="2">
    <source>
        <dbReference type="WBParaSite" id="jg9784"/>
    </source>
</evidence>
<dbReference type="WBParaSite" id="jg9784">
    <property type="protein sequence ID" value="jg9784"/>
    <property type="gene ID" value="jg9784"/>
</dbReference>
<keyword evidence="1" id="KW-1185">Reference proteome</keyword>
<dbReference type="AlphaFoldDB" id="A0A915EUX4"/>
<organism evidence="1 2">
    <name type="scientific">Ditylenchus dipsaci</name>
    <dbReference type="NCBI Taxonomy" id="166011"/>
    <lineage>
        <taxon>Eukaryota</taxon>
        <taxon>Metazoa</taxon>
        <taxon>Ecdysozoa</taxon>
        <taxon>Nematoda</taxon>
        <taxon>Chromadorea</taxon>
        <taxon>Rhabditida</taxon>
        <taxon>Tylenchina</taxon>
        <taxon>Tylenchomorpha</taxon>
        <taxon>Sphaerularioidea</taxon>
        <taxon>Anguinidae</taxon>
        <taxon>Anguininae</taxon>
        <taxon>Ditylenchus</taxon>
    </lineage>
</organism>
<protein>
    <submittedName>
        <fullName evidence="2">DDE Tnp4 domain-containing protein</fullName>
    </submittedName>
</protein>
<name>A0A915EUX4_9BILA</name>